<dbReference type="RefSeq" id="WP_205103831.1">
    <property type="nucleotide sequence ID" value="NZ_JACJJC010000015.1"/>
</dbReference>
<reference evidence="6 7" key="1">
    <citation type="journal article" date="2021" name="Sci. Rep.">
        <title>The distribution of antibiotic resistance genes in chicken gut microbiota commensals.</title>
        <authorList>
            <person name="Juricova H."/>
            <person name="Matiasovicova J."/>
            <person name="Kubasova T."/>
            <person name="Cejkova D."/>
            <person name="Rychlik I."/>
        </authorList>
    </citation>
    <scope>NUCLEOTIDE SEQUENCE [LARGE SCALE GENOMIC DNA]</scope>
    <source>
        <strain evidence="6 7">An829</strain>
    </source>
</reference>
<dbReference type="PANTHER" id="PTHR30126">
    <property type="entry name" value="HTH-TYPE TRANSCRIPTIONAL REGULATOR"/>
    <property type="match status" value="1"/>
</dbReference>
<organism evidence="6 7">
    <name type="scientific">Sutterella massiliensis</name>
    <dbReference type="NCBI Taxonomy" id="1816689"/>
    <lineage>
        <taxon>Bacteria</taxon>
        <taxon>Pseudomonadati</taxon>
        <taxon>Pseudomonadota</taxon>
        <taxon>Betaproteobacteria</taxon>
        <taxon>Burkholderiales</taxon>
        <taxon>Sutterellaceae</taxon>
        <taxon>Sutterella</taxon>
    </lineage>
</organism>
<evidence type="ECO:0000256" key="3">
    <source>
        <dbReference type="ARBA" id="ARBA00023125"/>
    </source>
</evidence>
<dbReference type="Pfam" id="PF00126">
    <property type="entry name" value="HTH_1"/>
    <property type="match status" value="1"/>
</dbReference>
<dbReference type="Gene3D" id="1.10.10.10">
    <property type="entry name" value="Winged helix-like DNA-binding domain superfamily/Winged helix DNA-binding domain"/>
    <property type="match status" value="1"/>
</dbReference>
<dbReference type="PROSITE" id="PS50931">
    <property type="entry name" value="HTH_LYSR"/>
    <property type="match status" value="1"/>
</dbReference>
<dbReference type="PRINTS" id="PR00039">
    <property type="entry name" value="HTHLYSR"/>
</dbReference>
<keyword evidence="3" id="KW-0238">DNA-binding</keyword>
<dbReference type="InterPro" id="IPR036390">
    <property type="entry name" value="WH_DNA-bd_sf"/>
</dbReference>
<protein>
    <submittedName>
        <fullName evidence="6">LysR family transcriptional regulator</fullName>
    </submittedName>
</protein>
<dbReference type="Proteomes" id="UP000715095">
    <property type="component" value="Unassembled WGS sequence"/>
</dbReference>
<evidence type="ECO:0000256" key="1">
    <source>
        <dbReference type="ARBA" id="ARBA00009437"/>
    </source>
</evidence>
<keyword evidence="7" id="KW-1185">Reference proteome</keyword>
<evidence type="ECO:0000256" key="2">
    <source>
        <dbReference type="ARBA" id="ARBA00023015"/>
    </source>
</evidence>
<dbReference type="SUPFAM" id="SSF53850">
    <property type="entry name" value="Periplasmic binding protein-like II"/>
    <property type="match status" value="1"/>
</dbReference>
<dbReference type="EMBL" id="JACJJC010000015">
    <property type="protein sequence ID" value="MBM6704676.1"/>
    <property type="molecule type" value="Genomic_DNA"/>
</dbReference>
<evidence type="ECO:0000313" key="7">
    <source>
        <dbReference type="Proteomes" id="UP000715095"/>
    </source>
</evidence>
<dbReference type="Gene3D" id="3.40.190.10">
    <property type="entry name" value="Periplasmic binding protein-like II"/>
    <property type="match status" value="2"/>
</dbReference>
<dbReference type="InterPro" id="IPR036388">
    <property type="entry name" value="WH-like_DNA-bd_sf"/>
</dbReference>
<accession>A0ABS2DTJ9</accession>
<dbReference type="InterPro" id="IPR000847">
    <property type="entry name" value="LysR_HTH_N"/>
</dbReference>
<dbReference type="InterPro" id="IPR005119">
    <property type="entry name" value="LysR_subst-bd"/>
</dbReference>
<keyword evidence="2" id="KW-0805">Transcription regulation</keyword>
<name>A0ABS2DTJ9_9BURK</name>
<evidence type="ECO:0000256" key="4">
    <source>
        <dbReference type="ARBA" id="ARBA00023163"/>
    </source>
</evidence>
<dbReference type="PANTHER" id="PTHR30126:SF40">
    <property type="entry name" value="HTH-TYPE TRANSCRIPTIONAL REGULATOR GLTR"/>
    <property type="match status" value="1"/>
</dbReference>
<evidence type="ECO:0000259" key="5">
    <source>
        <dbReference type="PROSITE" id="PS50931"/>
    </source>
</evidence>
<comment type="similarity">
    <text evidence="1">Belongs to the LysR transcriptional regulatory family.</text>
</comment>
<feature type="domain" description="HTH lysR-type" evidence="5">
    <location>
        <begin position="1"/>
        <end position="58"/>
    </location>
</feature>
<comment type="caution">
    <text evidence="6">The sequence shown here is derived from an EMBL/GenBank/DDBJ whole genome shotgun (WGS) entry which is preliminary data.</text>
</comment>
<evidence type="ECO:0000313" key="6">
    <source>
        <dbReference type="EMBL" id="MBM6704676.1"/>
    </source>
</evidence>
<sequence length="313" mass="34757">MKIRQIKAFLAVVRTGGVRRAANELCLTQSTIAKSVSQLEQELGCPLFERTALGLRLNAAGRSLLPYAETIAANADQAAAAVSAAASGELEQLRISITPTLPPEILASAVDRFRARYPKIKLLFTSGFFSDCLPKLLTDKIDLSLVMTGRHQHEALASLVEEPLFEVDQGIVADASHPIFSPDADLSQFFSTCQWLSTVQDEGFLRDRLREIAGVEPQGLTLCDFYGVDALCGRYDALSLSPLSMLEEARYENRLGALPLERFPLPPLTVSFFYRKAVELSPQADYMRLSIKEAFEAWHRLKPRRYVRLVAHT</sequence>
<dbReference type="CDD" id="cd05466">
    <property type="entry name" value="PBP2_LTTR_substrate"/>
    <property type="match status" value="1"/>
</dbReference>
<proteinExistence type="inferred from homology"/>
<keyword evidence="4" id="KW-0804">Transcription</keyword>
<gene>
    <name evidence="6" type="ORF">H6A60_09300</name>
</gene>
<dbReference type="SUPFAM" id="SSF46785">
    <property type="entry name" value="Winged helix' DNA-binding domain"/>
    <property type="match status" value="1"/>
</dbReference>
<dbReference type="Pfam" id="PF03466">
    <property type="entry name" value="LysR_substrate"/>
    <property type="match status" value="1"/>
</dbReference>